<reference evidence="2" key="1">
    <citation type="submission" date="2020-02" db="EMBL/GenBank/DDBJ databases">
        <authorList>
            <person name="Meier V. D."/>
        </authorList>
    </citation>
    <scope>NUCLEOTIDE SEQUENCE</scope>
    <source>
        <strain evidence="2">AVDCRST_MAG84</strain>
    </source>
</reference>
<protein>
    <recommendedName>
        <fullName evidence="1">tRNA nuclease CdiA C-terminal domain-containing protein</fullName>
    </recommendedName>
</protein>
<organism evidence="2">
    <name type="scientific">uncultured Microcoleus sp</name>
    <dbReference type="NCBI Taxonomy" id="259945"/>
    <lineage>
        <taxon>Bacteria</taxon>
        <taxon>Bacillati</taxon>
        <taxon>Cyanobacteriota</taxon>
        <taxon>Cyanophyceae</taxon>
        <taxon>Oscillatoriophycideae</taxon>
        <taxon>Oscillatoriales</taxon>
        <taxon>Microcoleaceae</taxon>
        <taxon>Microcoleus</taxon>
        <taxon>environmental samples</taxon>
    </lineage>
</organism>
<dbReference type="AlphaFoldDB" id="A0A6J4P6G4"/>
<dbReference type="Gene3D" id="3.40.1350.120">
    <property type="match status" value="1"/>
</dbReference>
<sequence>MNSEYIETSRAIYENAEPEYRRYYFDEIAGGFVLIHQQHNLNNSEIFLAEVLAKIGKRVRMLSEQAAEGVRTPDAEIDGEICEFKELTQQTQNIRDRVQEGISRSKKQGASAVVFHINRENYDVGKINAGIKQALFWDTEKQIQKIFFVVNSEQIQIITREEWNNGRSFQRI</sequence>
<evidence type="ECO:0000259" key="1">
    <source>
        <dbReference type="Pfam" id="PF18451"/>
    </source>
</evidence>
<gene>
    <name evidence="2" type="ORF">AVDCRST_MAG84-6442</name>
</gene>
<evidence type="ECO:0000313" key="2">
    <source>
        <dbReference type="EMBL" id="CAA9407573.1"/>
    </source>
</evidence>
<proteinExistence type="predicted"/>
<dbReference type="EMBL" id="CADCTZ010001600">
    <property type="protein sequence ID" value="CAA9407573.1"/>
    <property type="molecule type" value="Genomic_DNA"/>
</dbReference>
<dbReference type="Pfam" id="PF18451">
    <property type="entry name" value="CdiA_C"/>
    <property type="match status" value="1"/>
</dbReference>
<accession>A0A6J4P6G4</accession>
<name>A0A6J4P6G4_9CYAN</name>
<feature type="domain" description="tRNA nuclease CdiA C-terminal" evidence="1">
    <location>
        <begin position="71"/>
        <end position="155"/>
    </location>
</feature>
<dbReference type="InterPro" id="IPR040559">
    <property type="entry name" value="CdiA_C"/>
</dbReference>